<protein>
    <recommendedName>
        <fullName evidence="2">BTB domain-containing protein</fullName>
    </recommendedName>
</protein>
<dbReference type="InterPro" id="IPR000210">
    <property type="entry name" value="BTB/POZ_dom"/>
</dbReference>
<evidence type="ECO:0000313" key="4">
    <source>
        <dbReference type="Proteomes" id="UP000444721"/>
    </source>
</evidence>
<dbReference type="Pfam" id="PF02214">
    <property type="entry name" value="BTB_2"/>
    <property type="match status" value="1"/>
</dbReference>
<feature type="region of interest" description="Disordered" evidence="1">
    <location>
        <begin position="1"/>
        <end position="33"/>
    </location>
</feature>
<evidence type="ECO:0000256" key="1">
    <source>
        <dbReference type="SAM" id="MobiDB-lite"/>
    </source>
</evidence>
<organism evidence="3 4">
    <name type="scientific">Naegleria fowleri</name>
    <name type="common">Brain eating amoeba</name>
    <dbReference type="NCBI Taxonomy" id="5763"/>
    <lineage>
        <taxon>Eukaryota</taxon>
        <taxon>Discoba</taxon>
        <taxon>Heterolobosea</taxon>
        <taxon>Tetramitia</taxon>
        <taxon>Eutetramitia</taxon>
        <taxon>Vahlkampfiidae</taxon>
        <taxon>Naegleria</taxon>
    </lineage>
</organism>
<dbReference type="Gene3D" id="3.30.710.10">
    <property type="entry name" value="Potassium Channel Kv1.1, Chain A"/>
    <property type="match status" value="1"/>
</dbReference>
<dbReference type="VEuPathDB" id="AmoebaDB:NfTy_076810"/>
<evidence type="ECO:0000259" key="2">
    <source>
        <dbReference type="PROSITE" id="PS50097"/>
    </source>
</evidence>
<dbReference type="RefSeq" id="XP_044559536.1">
    <property type="nucleotide sequence ID" value="XM_044709916.1"/>
</dbReference>
<dbReference type="GO" id="GO:0051260">
    <property type="term" value="P:protein homooligomerization"/>
    <property type="evidence" value="ECO:0007669"/>
    <property type="project" value="InterPro"/>
</dbReference>
<dbReference type="AlphaFoldDB" id="A0A6A5B9H7"/>
<name>A0A6A5B9H7_NAEFO</name>
<dbReference type="InterPro" id="IPR045068">
    <property type="entry name" value="BACURD1-3"/>
</dbReference>
<dbReference type="InterPro" id="IPR011333">
    <property type="entry name" value="SKP1/BTB/POZ_sf"/>
</dbReference>
<accession>A0A6A5B9H7</accession>
<dbReference type="PANTHER" id="PTHR11145:SF8">
    <property type="entry name" value="RE57120P"/>
    <property type="match status" value="1"/>
</dbReference>
<dbReference type="VEuPathDB" id="AmoebaDB:NF0089790"/>
<feature type="compositionally biased region" description="Low complexity" evidence="1">
    <location>
        <begin position="10"/>
        <end position="33"/>
    </location>
</feature>
<dbReference type="OrthoDB" id="2414723at2759"/>
<dbReference type="SUPFAM" id="SSF54695">
    <property type="entry name" value="POZ domain"/>
    <property type="match status" value="1"/>
</dbReference>
<gene>
    <name evidence="3" type="ORF">FDP41_006297</name>
</gene>
<dbReference type="EMBL" id="VFQX01000051">
    <property type="protein sequence ID" value="KAF0974823.1"/>
    <property type="molecule type" value="Genomic_DNA"/>
</dbReference>
<feature type="domain" description="BTB" evidence="2">
    <location>
        <begin position="84"/>
        <end position="177"/>
    </location>
</feature>
<dbReference type="PANTHER" id="PTHR11145">
    <property type="entry name" value="BTB/POZ DOMAIN-CONTAINING ADAPTER FOR CUL3-MEDIATED RHOA DEGRADATION PROTEIN FAMILY MEMBER"/>
    <property type="match status" value="1"/>
</dbReference>
<dbReference type="PROSITE" id="PS50097">
    <property type="entry name" value="BTB"/>
    <property type="match status" value="1"/>
</dbReference>
<proteinExistence type="predicted"/>
<dbReference type="Proteomes" id="UP000444721">
    <property type="component" value="Unassembled WGS sequence"/>
</dbReference>
<keyword evidence="4" id="KW-1185">Reference proteome</keyword>
<evidence type="ECO:0000313" key="3">
    <source>
        <dbReference type="EMBL" id="KAF0974823.1"/>
    </source>
</evidence>
<reference evidence="3 4" key="1">
    <citation type="journal article" date="2019" name="Sci. Rep.">
        <title>Nanopore sequencing improves the draft genome of the human pathogenic amoeba Naegleria fowleri.</title>
        <authorList>
            <person name="Liechti N."/>
            <person name="Schurch N."/>
            <person name="Bruggmann R."/>
            <person name="Wittwer M."/>
        </authorList>
    </citation>
    <scope>NUCLEOTIDE SEQUENCE [LARGE SCALE GENOMIC DNA]</scope>
    <source>
        <strain evidence="3 4">ATCC 30894</strain>
    </source>
</reference>
<dbReference type="InterPro" id="IPR003131">
    <property type="entry name" value="T1-type_BTB"/>
</dbReference>
<sequence>MFNHHHARSHTPPTTSHLLSSSPPLPSSSSSCSLQPLIHHHVTPSSTTPLNSSSPPIPFPSSSFSPFDRNCDSALNQQHLMHHHQQILLVDVGGQVFKTTRETLCKYEGYFTAYFRFLDHQNVEHGIMNHEKQSLENSTNHGNHAHSNHHYIFLDRNPEMFKIILSCLRVDRTQIEDCLPMDEFTLKQLYNESLYFSINELSEIIERKLFRKKKFGSVGVGFDKSKYISFVICEGLNSKTSNQLSAPNTISEVYKVLHDNGCTVEHTIYRKAVESNIDSRIFPTDSFHKKAQIVTIIVSYID</sequence>
<dbReference type="VEuPathDB" id="AmoebaDB:FDP41_006297"/>
<dbReference type="GeneID" id="68113515"/>
<dbReference type="SMART" id="SM00225">
    <property type="entry name" value="BTB"/>
    <property type="match status" value="1"/>
</dbReference>
<comment type="caution">
    <text evidence="3">The sequence shown here is derived from an EMBL/GenBank/DDBJ whole genome shotgun (WGS) entry which is preliminary data.</text>
</comment>